<evidence type="ECO:0000313" key="3">
    <source>
        <dbReference type="Proteomes" id="UP000221165"/>
    </source>
</evidence>
<feature type="compositionally biased region" description="Basic and acidic residues" evidence="1">
    <location>
        <begin position="904"/>
        <end position="930"/>
    </location>
</feature>
<feature type="region of interest" description="Disordered" evidence="1">
    <location>
        <begin position="1"/>
        <end position="38"/>
    </location>
</feature>
<dbReference type="AlphaFoldDB" id="A0A2C6L7R7"/>
<feature type="region of interest" description="Disordered" evidence="1">
    <location>
        <begin position="361"/>
        <end position="440"/>
    </location>
</feature>
<feature type="compositionally biased region" description="Low complexity" evidence="1">
    <location>
        <begin position="618"/>
        <end position="634"/>
    </location>
</feature>
<feature type="compositionally biased region" description="Basic and acidic residues" evidence="1">
    <location>
        <begin position="27"/>
        <end position="38"/>
    </location>
</feature>
<protein>
    <submittedName>
        <fullName evidence="2">Uncharacterized protein</fullName>
    </submittedName>
</protein>
<feature type="region of interest" description="Disordered" evidence="1">
    <location>
        <begin position="51"/>
        <end position="131"/>
    </location>
</feature>
<feature type="compositionally biased region" description="Basic and acidic residues" evidence="1">
    <location>
        <begin position="361"/>
        <end position="381"/>
    </location>
</feature>
<feature type="region of interest" description="Disordered" evidence="1">
    <location>
        <begin position="785"/>
        <end position="958"/>
    </location>
</feature>
<feature type="compositionally biased region" description="Basic and acidic residues" evidence="1">
    <location>
        <begin position="785"/>
        <end position="818"/>
    </location>
</feature>
<feature type="compositionally biased region" description="Basic and acidic residues" evidence="1">
    <location>
        <begin position="825"/>
        <end position="844"/>
    </location>
</feature>
<feature type="compositionally biased region" description="Polar residues" evidence="1">
    <location>
        <begin position="1"/>
        <end position="11"/>
    </location>
</feature>
<feature type="region of interest" description="Disordered" evidence="1">
    <location>
        <begin position="543"/>
        <end position="584"/>
    </location>
</feature>
<evidence type="ECO:0000313" key="2">
    <source>
        <dbReference type="EMBL" id="PHJ23323.1"/>
    </source>
</evidence>
<keyword evidence="3" id="KW-1185">Reference proteome</keyword>
<dbReference type="Proteomes" id="UP000221165">
    <property type="component" value="Unassembled WGS sequence"/>
</dbReference>
<feature type="compositionally biased region" description="Basic and acidic residues" evidence="1">
    <location>
        <begin position="85"/>
        <end position="101"/>
    </location>
</feature>
<comment type="caution">
    <text evidence="2">The sequence shown here is derived from an EMBL/GenBank/DDBJ whole genome shotgun (WGS) entry which is preliminary data.</text>
</comment>
<dbReference type="VEuPathDB" id="ToxoDB:CSUI_002833"/>
<reference evidence="2 3" key="1">
    <citation type="journal article" date="2017" name="Int. J. Parasitol.">
        <title>The genome of the protozoan parasite Cystoisospora suis and a reverse vaccinology approach to identify vaccine candidates.</title>
        <authorList>
            <person name="Palmieri N."/>
            <person name="Shrestha A."/>
            <person name="Ruttkowski B."/>
            <person name="Beck T."/>
            <person name="Vogl C."/>
            <person name="Tomley F."/>
            <person name="Blake D.P."/>
            <person name="Joachim A."/>
        </authorList>
    </citation>
    <scope>NUCLEOTIDE SEQUENCE [LARGE SCALE GENOMIC DNA]</scope>
    <source>
        <strain evidence="2 3">Wien I</strain>
    </source>
</reference>
<evidence type="ECO:0000256" key="1">
    <source>
        <dbReference type="SAM" id="MobiDB-lite"/>
    </source>
</evidence>
<feature type="compositionally biased region" description="Basic and acidic residues" evidence="1">
    <location>
        <begin position="59"/>
        <end position="68"/>
    </location>
</feature>
<dbReference type="EMBL" id="MIGC01001201">
    <property type="protein sequence ID" value="PHJ23323.1"/>
    <property type="molecule type" value="Genomic_DNA"/>
</dbReference>
<dbReference type="GeneID" id="94426243"/>
<feature type="compositionally biased region" description="Basic and acidic residues" evidence="1">
    <location>
        <begin position="108"/>
        <end position="121"/>
    </location>
</feature>
<organism evidence="2 3">
    <name type="scientific">Cystoisospora suis</name>
    <dbReference type="NCBI Taxonomy" id="483139"/>
    <lineage>
        <taxon>Eukaryota</taxon>
        <taxon>Sar</taxon>
        <taxon>Alveolata</taxon>
        <taxon>Apicomplexa</taxon>
        <taxon>Conoidasida</taxon>
        <taxon>Coccidia</taxon>
        <taxon>Eucoccidiorida</taxon>
        <taxon>Eimeriorina</taxon>
        <taxon>Sarcocystidae</taxon>
        <taxon>Cystoisospora</taxon>
    </lineage>
</organism>
<proteinExistence type="predicted"/>
<feature type="compositionally biased region" description="Basic and acidic residues" evidence="1">
    <location>
        <begin position="466"/>
        <end position="485"/>
    </location>
</feature>
<feature type="compositionally biased region" description="Basic and acidic residues" evidence="1">
    <location>
        <begin position="543"/>
        <end position="560"/>
    </location>
</feature>
<dbReference type="RefSeq" id="XP_067924999.1">
    <property type="nucleotide sequence ID" value="XM_068063032.1"/>
</dbReference>
<feature type="region of interest" description="Disordered" evidence="1">
    <location>
        <begin position="618"/>
        <end position="637"/>
    </location>
</feature>
<feature type="region of interest" description="Disordered" evidence="1">
    <location>
        <begin position="464"/>
        <end position="485"/>
    </location>
</feature>
<sequence>MKAATFSSQGEDQAGEIRTDSSTSPVTRKEDASIRVEEKVSNHPVVLFLILSPELSTHVGHDRRKEETGEGSSSSGSVPGKARANKADDKEREDIAHQPPREEEEEIDRPLREDHTSDKTRRGLCSDVSKDESVSSIISRGGLPSASPLNSFLTTLSSKLDYFSSKDMHDVKERTPPSYDTVYVRTKYYDAPIQFVFHSLEPSTAHPSSLSFSSSSPPSSSPMDFSSSCLLDSHPEALIIVYSRQGTTPVSPISSSSCFTGNTLPSSSSSLLQETVAQSETSSTSYCSSELSSHQTYLSNSFEVERKYSQKPDAFSSFSRLFLSNSKSHTMQRKEDTDRSLLPLPEALRRCPYTLRSDCVEEKRGKKEKGQRQSGEREEAASHSSIQRTHSEEEEEEEEEIYRMKEDAIKAGYSPLQDEDGEEEKDEERQVEEEQEEEMNGEWLKSIPIKFLVGFDLLSSSSLYQTEDRKGERHEERGETSKMKKEGAFFLSSCRERWGGIEEEDEEEEGDYADPSEILIFENNSIFEHISLPLFLPLSHPCHPRDSQRGEGEKEKEERNKAKKNACTLTMTESGSNPSSKMSFSFVDNASPHVPLSSSSSLSPSSCSSPSSSLFTPLPPSSSSFSPSSTSTTTDGCASSTSTDGYFSFSQSSLPASCTSSVHTHPGMERLVEALHCHAWPNLKRRSESSSLAKSRKERLYCHQMNEQAKKREEDISGNHGFERACLSTLEGYNTPSHVSLPVFCDLSSASHPVCINSSSVHVEGEAAPKRESIHDCEVIESEERLKRNERGKGTMTKNDDRGVLSEKKEGEKLRDGQGEEEDREIFLSEHEEVEQKKKKRVEEGGVGEGEENKRGEKTGELRAEDERIEKEKREGTCMLTSEKKTCKDVNKIGVNSRGEDDEDKKKTKEDDHHSRMKDSNDRMKQDVEAKISSTSQSNDNEEKNKKKKERMEPTAESIQDFAYLIHKIKETRDQSAGLSFEERRTRAEAVAMQLMGMLGLSESEEDESD</sequence>
<feature type="compositionally biased region" description="Basic and acidic residues" evidence="1">
    <location>
        <begin position="941"/>
        <end position="954"/>
    </location>
</feature>
<feature type="compositionally biased region" description="Basic and acidic residues" evidence="1">
    <location>
        <begin position="851"/>
        <end position="891"/>
    </location>
</feature>
<feature type="compositionally biased region" description="Acidic residues" evidence="1">
    <location>
        <begin position="417"/>
        <end position="440"/>
    </location>
</feature>
<accession>A0A2C6L7R7</accession>
<name>A0A2C6L7R7_9APIC</name>
<gene>
    <name evidence="2" type="ORF">CSUI_002833</name>
</gene>
<feature type="compositionally biased region" description="Polar residues" evidence="1">
    <location>
        <begin position="567"/>
        <end position="584"/>
    </location>
</feature>
<dbReference type="OrthoDB" id="1741717at2759"/>